<dbReference type="GO" id="GO:0003677">
    <property type="term" value="F:DNA binding"/>
    <property type="evidence" value="ECO:0007669"/>
    <property type="project" value="UniProtKB-UniRule"/>
</dbReference>
<dbReference type="Proteomes" id="UP000001203">
    <property type="component" value="Chromosome circular"/>
</dbReference>
<proteinExistence type="inferred from homology"/>
<evidence type="ECO:0000256" key="2">
    <source>
        <dbReference type="HAMAP-Rule" id="MF_00274"/>
    </source>
</evidence>
<dbReference type="InterPro" id="IPR036894">
    <property type="entry name" value="YbaB-like_sf"/>
</dbReference>
<sequence>MTQDKGKGFGFGLGKIKELQEAFQKAQQVQAGAQQLQQELEEMNIEGYSDEAKAVTVVMSGNQEPRQVTISPDAMGNSPEALSELVTAAMKDAYAKSTETMRERMEALTSGLNLPGM</sequence>
<organism evidence="4 5">
    <name type="scientific">Crocosphaera subtropica (strain ATCC 51142 / BH68)</name>
    <name type="common">Cyanothece sp. (strain ATCC 51142)</name>
    <dbReference type="NCBI Taxonomy" id="43989"/>
    <lineage>
        <taxon>Bacteria</taxon>
        <taxon>Bacillati</taxon>
        <taxon>Cyanobacteriota</taxon>
        <taxon>Cyanophyceae</taxon>
        <taxon>Oscillatoriophycideae</taxon>
        <taxon>Chroococcales</taxon>
        <taxon>Aphanothecaceae</taxon>
        <taxon>Crocosphaera</taxon>
        <taxon>Crocosphaera subtropica</taxon>
    </lineage>
</organism>
<dbReference type="PANTHER" id="PTHR33449:SF1">
    <property type="entry name" value="NUCLEOID-ASSOCIATED PROTEIN YBAB"/>
    <property type="match status" value="1"/>
</dbReference>
<gene>
    <name evidence="4" type="ordered locus">cce_4379</name>
</gene>
<keyword evidence="5" id="KW-1185">Reference proteome</keyword>
<dbReference type="PANTHER" id="PTHR33449">
    <property type="entry name" value="NUCLEOID-ASSOCIATED PROTEIN YBAB"/>
    <property type="match status" value="1"/>
</dbReference>
<accession>B1WTL2</accession>
<dbReference type="KEGG" id="cyt:cce_4379"/>
<dbReference type="OrthoDB" id="487780at2"/>
<feature type="coiled-coil region" evidence="3">
    <location>
        <begin position="16"/>
        <end position="46"/>
    </location>
</feature>
<dbReference type="InterPro" id="IPR004401">
    <property type="entry name" value="YbaB/EbfC"/>
</dbReference>
<dbReference type="STRING" id="43989.cce_4379"/>
<protein>
    <recommendedName>
        <fullName evidence="2">Nucleoid-associated protein cce_4379</fullName>
    </recommendedName>
</protein>
<dbReference type="RefSeq" id="WP_009543564.1">
    <property type="nucleotide sequence ID" value="NC_010546.1"/>
</dbReference>
<evidence type="ECO:0000256" key="3">
    <source>
        <dbReference type="SAM" id="Coils"/>
    </source>
</evidence>
<dbReference type="Gene3D" id="3.30.1310.10">
    <property type="entry name" value="Nucleoid-associated protein YbaB-like domain"/>
    <property type="match status" value="1"/>
</dbReference>
<dbReference type="NCBIfam" id="TIGR00103">
    <property type="entry name" value="DNA_YbaB_EbfC"/>
    <property type="match status" value="1"/>
</dbReference>
<dbReference type="HAMAP" id="MF_00274">
    <property type="entry name" value="DNA_YbaB_EbfC"/>
    <property type="match status" value="1"/>
</dbReference>
<evidence type="ECO:0000313" key="4">
    <source>
        <dbReference type="EMBL" id="ACB53727.1"/>
    </source>
</evidence>
<name>B1WTL2_CROS5</name>
<dbReference type="PIRSF" id="PIRSF004555">
    <property type="entry name" value="UCP004555"/>
    <property type="match status" value="1"/>
</dbReference>
<evidence type="ECO:0000313" key="5">
    <source>
        <dbReference type="Proteomes" id="UP000001203"/>
    </source>
</evidence>
<comment type="subunit">
    <text evidence="2">Homodimer.</text>
</comment>
<dbReference type="GO" id="GO:0005829">
    <property type="term" value="C:cytosol"/>
    <property type="evidence" value="ECO:0007669"/>
    <property type="project" value="TreeGrafter"/>
</dbReference>
<dbReference type="EMBL" id="CP000806">
    <property type="protein sequence ID" value="ACB53727.1"/>
    <property type="molecule type" value="Genomic_DNA"/>
</dbReference>
<dbReference type="GO" id="GO:0043590">
    <property type="term" value="C:bacterial nucleoid"/>
    <property type="evidence" value="ECO:0007669"/>
    <property type="project" value="UniProtKB-UniRule"/>
</dbReference>
<comment type="function">
    <text evidence="2">Binds to DNA and alters its conformation. May be involved in regulation of gene expression, nucleoid organization and DNA protection.</text>
</comment>
<comment type="subcellular location">
    <subcellularLocation>
        <location evidence="2">Cytoplasm</location>
        <location evidence="2">Nucleoid</location>
    </subcellularLocation>
</comment>
<dbReference type="AlphaFoldDB" id="B1WTL2"/>
<dbReference type="SUPFAM" id="SSF82607">
    <property type="entry name" value="YbaB-like"/>
    <property type="match status" value="1"/>
</dbReference>
<reference evidence="4 5" key="1">
    <citation type="journal article" date="2008" name="Proc. Natl. Acad. Sci. U.S.A.">
        <title>The genome of Cyanothece 51142, a unicellular diazotrophic cyanobacterium important in the marine nitrogen cycle.</title>
        <authorList>
            <person name="Welsh E.A."/>
            <person name="Liberton M."/>
            <person name="Stoeckel J."/>
            <person name="Loh T."/>
            <person name="Elvitigala T."/>
            <person name="Wang C."/>
            <person name="Wollam A."/>
            <person name="Fulton R.S."/>
            <person name="Clifton S.W."/>
            <person name="Jacobs J.M."/>
            <person name="Aurora R."/>
            <person name="Ghosh B.K."/>
            <person name="Sherman L.A."/>
            <person name="Smith R.D."/>
            <person name="Wilson R.K."/>
            <person name="Pakrasi H.B."/>
        </authorList>
    </citation>
    <scope>NUCLEOTIDE SEQUENCE [LARGE SCALE GENOMIC DNA]</scope>
    <source>
        <strain evidence="5">ATCC 51142 / BH68</strain>
    </source>
</reference>
<evidence type="ECO:0000256" key="1">
    <source>
        <dbReference type="ARBA" id="ARBA00023125"/>
    </source>
</evidence>
<dbReference type="Pfam" id="PF02575">
    <property type="entry name" value="YbaB_DNA_bd"/>
    <property type="match status" value="1"/>
</dbReference>
<comment type="similarity">
    <text evidence="2">Belongs to the YbaB/EbfC family.</text>
</comment>
<dbReference type="HOGENOM" id="CLU_140930_0_1_3"/>
<keyword evidence="2" id="KW-0963">Cytoplasm</keyword>
<keyword evidence="3" id="KW-0175">Coiled coil</keyword>
<keyword evidence="1 2" id="KW-0238">DNA-binding</keyword>
<dbReference type="eggNOG" id="COG0718">
    <property type="taxonomic scope" value="Bacteria"/>
</dbReference>